<evidence type="ECO:0000313" key="2">
    <source>
        <dbReference type="Proteomes" id="UP000237350"/>
    </source>
</evidence>
<sequence length="355" mass="39760">MEQYLLNWPGRADALRRSREPTDRVLRPRCRESLLFDQARNVVIQEEPLTALALLQESLLERVTLVSLALPAPPPGSGDQGQNHSAWLSVACPLFRLAWNLLHHRGVLQVALPAGEEVPLLFLLDELFGEEQRLFSWSEGAGPGRTVHYCKNALAGTTPDSPWQEREGCLLVLADPAAPRKAVAQVDRMLAHNSQDQGGRSLLLILPPGDRETLEHLRGREMPFRLLRGDTATLEEPLAQPPDDLQQDLPLQIERIKPGRTSEDLFFHALLSRGIPPGVPLERQPLAGDTLFWADRNRLAAWFGHTLEDLVPDEIARRRPGAAIFRESAFTGEEHKRALEHRFRESSPGTVVGWL</sequence>
<reference evidence="2" key="1">
    <citation type="submission" date="2015-12" db="EMBL/GenBank/DDBJ databases">
        <authorList>
            <person name="Lodha T.D."/>
            <person name="Chintalapati S."/>
            <person name="Chintalapati V.R."/>
            <person name="Sravanthi T."/>
        </authorList>
    </citation>
    <scope>NUCLEOTIDE SEQUENCE [LARGE SCALE GENOMIC DNA]</scope>
    <source>
        <strain evidence="2">JC133</strain>
    </source>
</reference>
<protein>
    <submittedName>
        <fullName evidence="1">Uncharacterized protein</fullName>
    </submittedName>
</protein>
<dbReference type="OrthoDB" id="9800801at2"/>
<dbReference type="RefSeq" id="WP_103681222.1">
    <property type="nucleotide sequence ID" value="NZ_LPWH01000123.1"/>
</dbReference>
<dbReference type="Proteomes" id="UP000237350">
    <property type="component" value="Unassembled WGS sequence"/>
</dbReference>
<evidence type="ECO:0000313" key="1">
    <source>
        <dbReference type="EMBL" id="POQ98406.1"/>
    </source>
</evidence>
<accession>A0A2S4JFW2</accession>
<dbReference type="EMBL" id="LPWH01000123">
    <property type="protein sequence ID" value="POQ98406.1"/>
    <property type="molecule type" value="Genomic_DNA"/>
</dbReference>
<gene>
    <name evidence="1" type="ORF">AU468_13710</name>
</gene>
<name>A0A2S4JFW2_9SPIO</name>
<comment type="caution">
    <text evidence="1">The sequence shown here is derived from an EMBL/GenBank/DDBJ whole genome shotgun (WGS) entry which is preliminary data.</text>
</comment>
<keyword evidence="2" id="KW-1185">Reference proteome</keyword>
<dbReference type="AlphaFoldDB" id="A0A2S4JFW2"/>
<organism evidence="1 2">
    <name type="scientific">Alkalispirochaeta sphaeroplastigenens</name>
    <dbReference type="NCBI Taxonomy" id="1187066"/>
    <lineage>
        <taxon>Bacteria</taxon>
        <taxon>Pseudomonadati</taxon>
        <taxon>Spirochaetota</taxon>
        <taxon>Spirochaetia</taxon>
        <taxon>Spirochaetales</taxon>
        <taxon>Spirochaetaceae</taxon>
        <taxon>Alkalispirochaeta</taxon>
    </lineage>
</organism>
<proteinExistence type="predicted"/>